<evidence type="ECO:0000256" key="9">
    <source>
        <dbReference type="ARBA" id="ARBA00022989"/>
    </source>
</evidence>
<evidence type="ECO:0000256" key="2">
    <source>
        <dbReference type="ARBA" id="ARBA00004687"/>
    </source>
</evidence>
<dbReference type="FunFam" id="3.40.720.10:FF:000015">
    <property type="entry name" value="GPI ethanolamine phosphate transferase 1"/>
    <property type="match status" value="1"/>
</dbReference>
<feature type="transmembrane region" description="Helical" evidence="12">
    <location>
        <begin position="592"/>
        <end position="610"/>
    </location>
</feature>
<sequence length="913" mass="103918">MTPFSTPLPPPAKRLVLFVADGMRADKFFEVSESGETNSPYLRDIIINTGSWGVSHTRVPTESRPGHVAMIGGIYEDVSAVTKGWKENPVEFDSVFNESRYTWAWGSPDILPMFSKGNRKNVFIDTYTSAEEDFAGATPHSLDIWVFQKLEKFLDDAKMNGTLKMMLSQDKNILFLHLLGMDISGHSYKPGSQEYIKNMQVVDAGIQKCVNMIESFFESDGKTAYIFTADHGMTDWGSHGSGEMHETYTPLVAWGAGIRRPLGEGKDFYHDGLSEEWKLAQIKRVDVNQVDIAPLISTLIGIPFPVNSLGILPVEYLGTEWPHKALSLLTNARQILANYQRQMLQKKENTLPIFFWRFKELSTSRQAELMSMIDTLLKQNRYKDVIQVGLKIIELALKGLTYYQRHDRIVLSISIFLAFLGWISYLFVLILKDYTTIGQNSLESSVKMPEDNFSKIKCILSFTFVGSLISILLYVQNAPTMYYAYFLLPVLLWMLVCLQWDLIYSAKLHLERKKVFYKFIGISLLSFIAMELLVVSFFKREIMSIVLWAIAAWPFFSNLTNTHKRLCFSWCVTSVILSVFPMMPVIGKDTNYNIVILAGWLFIFAVGFCARRPETGLIYNNRIAKREPYRIAVLTAVQVILLCISTYTIQSTSRSIADKDGLPFLNQIVSWFILGISLMLPLFGSQSILTRLLNVMTALFAPYILLSIAHEGMFCLLLCIQMILWLMLEHQLSYNYSKLQDIYFVPSPTDPTKKKIITEISIGDFRRAYFFIFFILLAFFGTGNIASINSFNPTSVYCFLTVFNPFVMGVLMLIKILIPFLIVSCILRAINVCLKVSPRALFLLILLMSDFLGLHFFFFVKDTGSWLDIGTSLSHFIISITIIIFIMLLYGLALILTSVSLTVSSLRIKRHLL</sequence>
<evidence type="ECO:0000256" key="5">
    <source>
        <dbReference type="ARBA" id="ARBA00022502"/>
    </source>
</evidence>
<dbReference type="InterPro" id="IPR037671">
    <property type="entry name" value="PIGN_N"/>
</dbReference>
<keyword evidence="15" id="KW-1185">Reference proteome</keyword>
<feature type="transmembrane region" description="Helical" evidence="12">
    <location>
        <begin position="566"/>
        <end position="586"/>
    </location>
</feature>
<dbReference type="Gene3D" id="3.40.720.10">
    <property type="entry name" value="Alkaline Phosphatase, subunit A"/>
    <property type="match status" value="1"/>
</dbReference>
<feature type="domain" description="GPI ethanolamine phosphate transferase 1 C-terminal" evidence="13">
    <location>
        <begin position="398"/>
        <end position="865"/>
    </location>
</feature>
<feature type="transmembrane region" description="Helical" evidence="12">
    <location>
        <begin position="482"/>
        <end position="503"/>
    </location>
</feature>
<keyword evidence="5 12" id="KW-0337">GPI-anchor biosynthesis</keyword>
<evidence type="ECO:0000256" key="12">
    <source>
        <dbReference type="RuleBase" id="RU367138"/>
    </source>
</evidence>
<dbReference type="InterPro" id="IPR002591">
    <property type="entry name" value="Phosphodiest/P_Trfase"/>
</dbReference>
<evidence type="ECO:0000256" key="11">
    <source>
        <dbReference type="ARBA" id="ARBA00023180"/>
    </source>
</evidence>
<dbReference type="GO" id="GO:0006506">
    <property type="term" value="P:GPI anchor biosynthetic process"/>
    <property type="evidence" value="ECO:0007669"/>
    <property type="project" value="UniProtKB-KW"/>
</dbReference>
<feature type="transmembrane region" description="Helical" evidence="12">
    <location>
        <begin position="841"/>
        <end position="860"/>
    </location>
</feature>
<keyword evidence="9 12" id="KW-1133">Transmembrane helix</keyword>
<comment type="caution">
    <text evidence="14">The sequence shown here is derived from an EMBL/GenBank/DDBJ whole genome shotgun (WGS) entry which is preliminary data.</text>
</comment>
<protein>
    <recommendedName>
        <fullName evidence="4 12">GPI ethanolamine phosphate transferase 1</fullName>
        <ecNumber evidence="12">2.-.-.-</ecNumber>
    </recommendedName>
</protein>
<dbReference type="PANTHER" id="PTHR12250:SF0">
    <property type="entry name" value="GPI ETHANOLAMINE PHOSPHATE TRANSFERASE 1"/>
    <property type="match status" value="1"/>
</dbReference>
<dbReference type="Pfam" id="PF04987">
    <property type="entry name" value="PigN"/>
    <property type="match status" value="1"/>
</dbReference>
<organism evidence="14 15">
    <name type="scientific">Caerostris darwini</name>
    <dbReference type="NCBI Taxonomy" id="1538125"/>
    <lineage>
        <taxon>Eukaryota</taxon>
        <taxon>Metazoa</taxon>
        <taxon>Ecdysozoa</taxon>
        <taxon>Arthropoda</taxon>
        <taxon>Chelicerata</taxon>
        <taxon>Arachnida</taxon>
        <taxon>Araneae</taxon>
        <taxon>Araneomorphae</taxon>
        <taxon>Entelegynae</taxon>
        <taxon>Araneoidea</taxon>
        <taxon>Araneidae</taxon>
        <taxon>Caerostris</taxon>
    </lineage>
</organism>
<keyword evidence="8 12" id="KW-0256">Endoplasmic reticulum</keyword>
<keyword evidence="11" id="KW-0325">Glycoprotein</keyword>
<evidence type="ECO:0000256" key="6">
    <source>
        <dbReference type="ARBA" id="ARBA00022679"/>
    </source>
</evidence>
<comment type="similarity">
    <text evidence="3 12">Belongs to the PIGG/PIGN/PIGO family. PIGN subfamily.</text>
</comment>
<feature type="transmembrane region" description="Helical" evidence="12">
    <location>
        <begin position="768"/>
        <end position="786"/>
    </location>
</feature>
<dbReference type="InterPro" id="IPR017852">
    <property type="entry name" value="GPI_EtnP_transferase_1_C"/>
</dbReference>
<dbReference type="Pfam" id="PF01663">
    <property type="entry name" value="Phosphodiest"/>
    <property type="match status" value="1"/>
</dbReference>
<dbReference type="GO" id="GO:0051377">
    <property type="term" value="F:mannose-ethanolamine phosphotransferase activity"/>
    <property type="evidence" value="ECO:0007669"/>
    <property type="project" value="UniProtKB-UniRule"/>
</dbReference>
<dbReference type="PANTHER" id="PTHR12250">
    <property type="entry name" value="PHOSPHATIDYLINOSITOL GLYCAN, CLASS N"/>
    <property type="match status" value="1"/>
</dbReference>
<reference evidence="14 15" key="1">
    <citation type="submission" date="2021-06" db="EMBL/GenBank/DDBJ databases">
        <title>Caerostris darwini draft genome.</title>
        <authorList>
            <person name="Kono N."/>
            <person name="Arakawa K."/>
        </authorList>
    </citation>
    <scope>NUCLEOTIDE SEQUENCE [LARGE SCALE GENOMIC DNA]</scope>
</reference>
<dbReference type="InterPro" id="IPR017850">
    <property type="entry name" value="Alkaline_phosphatase_core_sf"/>
</dbReference>
<feature type="transmembrane region" description="Helical" evidence="12">
    <location>
        <begin position="664"/>
        <end position="683"/>
    </location>
</feature>
<name>A0AAV4WQ56_9ARAC</name>
<feature type="transmembrane region" description="Helical" evidence="12">
    <location>
        <begin position="872"/>
        <end position="903"/>
    </location>
</feature>
<keyword evidence="7 12" id="KW-0812">Transmembrane</keyword>
<evidence type="ECO:0000313" key="14">
    <source>
        <dbReference type="EMBL" id="GIY85056.1"/>
    </source>
</evidence>
<dbReference type="InterPro" id="IPR007070">
    <property type="entry name" value="GPI_EtnP_transferase_1"/>
</dbReference>
<evidence type="ECO:0000256" key="3">
    <source>
        <dbReference type="ARBA" id="ARBA00008400"/>
    </source>
</evidence>
<dbReference type="AlphaFoldDB" id="A0AAV4WQ56"/>
<dbReference type="SUPFAM" id="SSF53649">
    <property type="entry name" value="Alkaline phosphatase-like"/>
    <property type="match status" value="1"/>
</dbReference>
<evidence type="ECO:0000256" key="1">
    <source>
        <dbReference type="ARBA" id="ARBA00004477"/>
    </source>
</evidence>
<evidence type="ECO:0000313" key="15">
    <source>
        <dbReference type="Proteomes" id="UP001054837"/>
    </source>
</evidence>
<evidence type="ECO:0000256" key="8">
    <source>
        <dbReference type="ARBA" id="ARBA00022824"/>
    </source>
</evidence>
<proteinExistence type="inferred from homology"/>
<evidence type="ECO:0000256" key="10">
    <source>
        <dbReference type="ARBA" id="ARBA00023136"/>
    </source>
</evidence>
<comment type="subcellular location">
    <subcellularLocation>
        <location evidence="1 12">Endoplasmic reticulum membrane</location>
        <topology evidence="1 12">Multi-pass membrane protein</topology>
    </subcellularLocation>
</comment>
<evidence type="ECO:0000259" key="13">
    <source>
        <dbReference type="Pfam" id="PF04987"/>
    </source>
</evidence>
<dbReference type="CDD" id="cd16020">
    <property type="entry name" value="GPI_EPT_1"/>
    <property type="match status" value="1"/>
</dbReference>
<dbReference type="EC" id="2.-.-.-" evidence="12"/>
<keyword evidence="10 12" id="KW-0472">Membrane</keyword>
<feature type="transmembrane region" description="Helical" evidence="12">
    <location>
        <begin position="542"/>
        <end position="559"/>
    </location>
</feature>
<comment type="pathway">
    <text evidence="2 12">Glycolipid biosynthesis; glycosylphosphatidylinositol-anchor biosynthesis.</text>
</comment>
<feature type="transmembrane region" description="Helical" evidence="12">
    <location>
        <begin position="806"/>
        <end position="829"/>
    </location>
</feature>
<feature type="transmembrane region" description="Helical" evidence="12">
    <location>
        <begin position="515"/>
        <end position="536"/>
    </location>
</feature>
<accession>A0AAV4WQ56</accession>
<feature type="transmembrane region" description="Helical" evidence="12">
    <location>
        <begin position="631"/>
        <end position="649"/>
    </location>
</feature>
<dbReference type="EMBL" id="BPLQ01015004">
    <property type="protein sequence ID" value="GIY85056.1"/>
    <property type="molecule type" value="Genomic_DNA"/>
</dbReference>
<feature type="transmembrane region" description="Helical" evidence="12">
    <location>
        <begin position="458"/>
        <end position="476"/>
    </location>
</feature>
<evidence type="ECO:0000256" key="7">
    <source>
        <dbReference type="ARBA" id="ARBA00022692"/>
    </source>
</evidence>
<keyword evidence="6 12" id="KW-0808">Transferase</keyword>
<evidence type="ECO:0000256" key="4">
    <source>
        <dbReference type="ARBA" id="ARBA00020831"/>
    </source>
</evidence>
<comment type="function">
    <text evidence="12">Ethanolamine phosphate transferase involved in glycosylphosphatidylinositol-anchor biosynthesis. Transfers ethanolamine phosphate to the first alpha-1,4-linked mannose of the glycosylphosphatidylinositol precursor of GPI-anchor.</text>
</comment>
<feature type="transmembrane region" description="Helical" evidence="12">
    <location>
        <begin position="409"/>
        <end position="431"/>
    </location>
</feature>
<dbReference type="GO" id="GO:0005789">
    <property type="term" value="C:endoplasmic reticulum membrane"/>
    <property type="evidence" value="ECO:0007669"/>
    <property type="project" value="UniProtKB-SubCell"/>
</dbReference>
<gene>
    <name evidence="14" type="primary">PIGN</name>
    <name evidence="14" type="ORF">CDAR_398091</name>
</gene>
<dbReference type="Proteomes" id="UP001054837">
    <property type="component" value="Unassembled WGS sequence"/>
</dbReference>